<sequence length="262" mass="27874">MGNTFGCQEVCTNYNCQTVTSYHGAECALTSSSTCVISTQSETLDSIDSSGVSNCAPLGVCNQFGCAASACDEYGCPASPQYFQKDTVCEENYYCNDLACAGGVNNLNEPDMRCFLETVDNGNPLLLNITEGAGAVLTNTLFQCNPVDQFEEGDPWCEYSASSDPIRYQTTSNRCESLTPAVCDTSPVSGGVIQSGTSNGCDVINSTGSDYWNLYNGACVIDGGLPSNVYEAACCFAYSIDSFDVYDNALTNGQVENGIRIY</sequence>
<comment type="caution">
    <text evidence="1">The sequence shown here is derived from an EMBL/GenBank/DDBJ whole genome shotgun (WGS) entry which is preliminary data.</text>
</comment>
<name>A0ABR7V9S3_9FLAO</name>
<dbReference type="EMBL" id="JABTCG010000001">
    <property type="protein sequence ID" value="MBD0849615.1"/>
    <property type="molecule type" value="Genomic_DNA"/>
</dbReference>
<evidence type="ECO:0000313" key="2">
    <source>
        <dbReference type="Proteomes" id="UP000598350"/>
    </source>
</evidence>
<keyword evidence="2" id="KW-1185">Reference proteome</keyword>
<proteinExistence type="predicted"/>
<protein>
    <submittedName>
        <fullName evidence="1">Uncharacterized protein</fullName>
    </submittedName>
</protein>
<accession>A0ABR7V9S3</accession>
<gene>
    <name evidence="1" type="ORF">HPE63_02955</name>
</gene>
<organism evidence="1 2">
    <name type="scientific">Maribacter arenosus</name>
    <dbReference type="NCBI Taxonomy" id="1854708"/>
    <lineage>
        <taxon>Bacteria</taxon>
        <taxon>Pseudomonadati</taxon>
        <taxon>Bacteroidota</taxon>
        <taxon>Flavobacteriia</taxon>
        <taxon>Flavobacteriales</taxon>
        <taxon>Flavobacteriaceae</taxon>
        <taxon>Maribacter</taxon>
    </lineage>
</organism>
<evidence type="ECO:0000313" key="1">
    <source>
        <dbReference type="EMBL" id="MBD0849615.1"/>
    </source>
</evidence>
<dbReference type="Proteomes" id="UP000598350">
    <property type="component" value="Unassembled WGS sequence"/>
</dbReference>
<dbReference type="RefSeq" id="WP_188312731.1">
    <property type="nucleotide sequence ID" value="NZ_JABTCG010000001.1"/>
</dbReference>
<reference evidence="1 2" key="1">
    <citation type="submission" date="2020-05" db="EMBL/GenBank/DDBJ databases">
        <title>The draft genome sequence of Maribacter arenosus CAU 1321.</title>
        <authorList>
            <person name="Mu L."/>
        </authorList>
    </citation>
    <scope>NUCLEOTIDE SEQUENCE [LARGE SCALE GENOMIC DNA]</scope>
    <source>
        <strain evidence="1 2">CAU 1321</strain>
    </source>
</reference>